<feature type="transmembrane region" description="Helical" evidence="2">
    <location>
        <begin position="26"/>
        <end position="47"/>
    </location>
</feature>
<evidence type="ECO:0000313" key="4">
    <source>
        <dbReference type="Proteomes" id="UP000053424"/>
    </source>
</evidence>
<dbReference type="STRING" id="686832.A0A0C2YFF7"/>
<name>A0A0C2YFF7_HEBCY</name>
<dbReference type="EMBL" id="KN831784">
    <property type="protein sequence ID" value="KIM39782.1"/>
    <property type="molecule type" value="Genomic_DNA"/>
</dbReference>
<dbReference type="OrthoDB" id="5340910at2759"/>
<reference evidence="3 4" key="1">
    <citation type="submission" date="2014-04" db="EMBL/GenBank/DDBJ databases">
        <authorList>
            <consortium name="DOE Joint Genome Institute"/>
            <person name="Kuo A."/>
            <person name="Gay G."/>
            <person name="Dore J."/>
            <person name="Kohler A."/>
            <person name="Nagy L.G."/>
            <person name="Floudas D."/>
            <person name="Copeland A."/>
            <person name="Barry K.W."/>
            <person name="Cichocki N."/>
            <person name="Veneault-Fourrey C."/>
            <person name="LaButti K."/>
            <person name="Lindquist E.A."/>
            <person name="Lipzen A."/>
            <person name="Lundell T."/>
            <person name="Morin E."/>
            <person name="Murat C."/>
            <person name="Sun H."/>
            <person name="Tunlid A."/>
            <person name="Henrissat B."/>
            <person name="Grigoriev I.V."/>
            <person name="Hibbett D.S."/>
            <person name="Martin F."/>
            <person name="Nordberg H.P."/>
            <person name="Cantor M.N."/>
            <person name="Hua S.X."/>
        </authorList>
    </citation>
    <scope>NUCLEOTIDE SEQUENCE [LARGE SCALE GENOMIC DNA]</scope>
    <source>
        <strain evidence="4">h7</strain>
    </source>
</reference>
<dbReference type="HOGENOM" id="CLU_918506_0_0_1"/>
<feature type="region of interest" description="Disordered" evidence="1">
    <location>
        <begin position="145"/>
        <end position="164"/>
    </location>
</feature>
<evidence type="ECO:0000256" key="1">
    <source>
        <dbReference type="SAM" id="MobiDB-lite"/>
    </source>
</evidence>
<keyword evidence="2" id="KW-0472">Membrane</keyword>
<keyword evidence="4" id="KW-1185">Reference proteome</keyword>
<proteinExistence type="predicted"/>
<keyword evidence="2" id="KW-0812">Transmembrane</keyword>
<sequence>MPVTPNISPRADLPSSADSPSISNPIYIAGIVVAVVIVLGISLWLGLRVYRKRAAAKRESKMGAAFLSVRGLVREDDPTNEKDIPLQRSMTQSKGFSRNMIDSTIVLPEKARIPPAHEVNAAQPRDPGASPAPFAPKPFAFALGTASPRNSTLEPDHSSKSRNSFMSLTSSQNRFSVISGSSSLDPTTTTGTARKVRQLFDPVLPDELLTRLGEHLTVVQSFDDGWCVVGRENGSLVQTAKSLFKSTPEPESSIELGVVPAWCFLKPVKGLRAERPMRVSSLGITVNLDAPGASRNELVSWSNF</sequence>
<gene>
    <name evidence="3" type="ORF">M413DRAFT_446707</name>
</gene>
<evidence type="ECO:0000256" key="2">
    <source>
        <dbReference type="SAM" id="Phobius"/>
    </source>
</evidence>
<protein>
    <recommendedName>
        <fullName evidence="5">SH3 domain-containing protein</fullName>
    </recommendedName>
</protein>
<accession>A0A0C2YFF7</accession>
<evidence type="ECO:0000313" key="3">
    <source>
        <dbReference type="EMBL" id="KIM39782.1"/>
    </source>
</evidence>
<dbReference type="AlphaFoldDB" id="A0A0C2YFF7"/>
<dbReference type="Proteomes" id="UP000053424">
    <property type="component" value="Unassembled WGS sequence"/>
</dbReference>
<keyword evidence="2" id="KW-1133">Transmembrane helix</keyword>
<organism evidence="3 4">
    <name type="scientific">Hebeloma cylindrosporum</name>
    <dbReference type="NCBI Taxonomy" id="76867"/>
    <lineage>
        <taxon>Eukaryota</taxon>
        <taxon>Fungi</taxon>
        <taxon>Dikarya</taxon>
        <taxon>Basidiomycota</taxon>
        <taxon>Agaricomycotina</taxon>
        <taxon>Agaricomycetes</taxon>
        <taxon>Agaricomycetidae</taxon>
        <taxon>Agaricales</taxon>
        <taxon>Agaricineae</taxon>
        <taxon>Hymenogastraceae</taxon>
        <taxon>Hebeloma</taxon>
    </lineage>
</organism>
<evidence type="ECO:0008006" key="5">
    <source>
        <dbReference type="Google" id="ProtNLM"/>
    </source>
</evidence>
<reference evidence="4" key="2">
    <citation type="submission" date="2015-01" db="EMBL/GenBank/DDBJ databases">
        <title>Evolutionary Origins and Diversification of the Mycorrhizal Mutualists.</title>
        <authorList>
            <consortium name="DOE Joint Genome Institute"/>
            <consortium name="Mycorrhizal Genomics Consortium"/>
            <person name="Kohler A."/>
            <person name="Kuo A."/>
            <person name="Nagy L.G."/>
            <person name="Floudas D."/>
            <person name="Copeland A."/>
            <person name="Barry K.W."/>
            <person name="Cichocki N."/>
            <person name="Veneault-Fourrey C."/>
            <person name="LaButti K."/>
            <person name="Lindquist E.A."/>
            <person name="Lipzen A."/>
            <person name="Lundell T."/>
            <person name="Morin E."/>
            <person name="Murat C."/>
            <person name="Riley R."/>
            <person name="Ohm R."/>
            <person name="Sun H."/>
            <person name="Tunlid A."/>
            <person name="Henrissat B."/>
            <person name="Grigoriev I.V."/>
            <person name="Hibbett D.S."/>
            <person name="Martin F."/>
        </authorList>
    </citation>
    <scope>NUCLEOTIDE SEQUENCE [LARGE SCALE GENOMIC DNA]</scope>
    <source>
        <strain evidence="4">h7</strain>
    </source>
</reference>